<feature type="non-terminal residue" evidence="1">
    <location>
        <position position="1"/>
    </location>
</feature>
<evidence type="ECO:0000313" key="1">
    <source>
        <dbReference type="EMBL" id="CEK60789.1"/>
    </source>
</evidence>
<organism evidence="1">
    <name type="scientific">Arion vulgaris</name>
    <dbReference type="NCBI Taxonomy" id="1028688"/>
    <lineage>
        <taxon>Eukaryota</taxon>
        <taxon>Metazoa</taxon>
        <taxon>Spiralia</taxon>
        <taxon>Lophotrochozoa</taxon>
        <taxon>Mollusca</taxon>
        <taxon>Gastropoda</taxon>
        <taxon>Heterobranchia</taxon>
        <taxon>Euthyneura</taxon>
        <taxon>Panpulmonata</taxon>
        <taxon>Eupulmonata</taxon>
        <taxon>Stylommatophora</taxon>
        <taxon>Helicina</taxon>
        <taxon>Arionoidea</taxon>
        <taxon>Arionidae</taxon>
        <taxon>Arion</taxon>
    </lineage>
</organism>
<dbReference type="AlphaFoldDB" id="A0A0B6YWT3"/>
<sequence length="90" mass="10455">LPISPINYKAVVVICEGKRSYCSLDRVSIFEVDFHLNQSHRIGISQTPLCQCQHAEQTQEHVLQDCPLLYELRNNIWPHPVDLKTKRLET</sequence>
<reference evidence="1" key="1">
    <citation type="submission" date="2014-12" db="EMBL/GenBank/DDBJ databases">
        <title>Insight into the proteome of Arion vulgaris.</title>
        <authorList>
            <person name="Aradska J."/>
            <person name="Bulat T."/>
            <person name="Smidak R."/>
            <person name="Sarate P."/>
            <person name="Gangsoo J."/>
            <person name="Sialana F."/>
            <person name="Bilban M."/>
            <person name="Lubec G."/>
        </authorList>
    </citation>
    <scope>NUCLEOTIDE SEQUENCE</scope>
    <source>
        <tissue evidence="1">Skin</tissue>
    </source>
</reference>
<protein>
    <submittedName>
        <fullName evidence="1">Uncharacterized protein</fullName>
    </submittedName>
</protein>
<dbReference type="EMBL" id="HACG01013924">
    <property type="protein sequence ID" value="CEK60789.1"/>
    <property type="molecule type" value="Transcribed_RNA"/>
</dbReference>
<gene>
    <name evidence="1" type="primary">ORF40378</name>
</gene>
<accession>A0A0B6YWT3</accession>
<proteinExistence type="predicted"/>
<name>A0A0B6YWT3_9EUPU</name>
<feature type="non-terminal residue" evidence="1">
    <location>
        <position position="90"/>
    </location>
</feature>